<dbReference type="InterPro" id="IPR000182">
    <property type="entry name" value="GNAT_dom"/>
</dbReference>
<dbReference type="InterPro" id="IPR016181">
    <property type="entry name" value="Acyl_CoA_acyltransferase"/>
</dbReference>
<evidence type="ECO:0000313" key="3">
    <source>
        <dbReference type="Proteomes" id="UP000198558"/>
    </source>
</evidence>
<evidence type="ECO:0000313" key="2">
    <source>
        <dbReference type="EMBL" id="SET24827.1"/>
    </source>
</evidence>
<keyword evidence="3" id="KW-1185">Reference proteome</keyword>
<dbReference type="GeneID" id="78287686"/>
<sequence>MEDKLEYKITYGKEDFTDARLIRQHVFVEEQGFENEFDEIDEYAYHLVIYQNDKAIATGRMYEKDQETMILGRIATIKECRKIGLGSKIVLRLENEAKQLGYIITQLSAQQRAQGFYEKLGYQTQGEVYYDEWCPHVTMEKLL</sequence>
<dbReference type="Gene3D" id="3.40.630.30">
    <property type="match status" value="1"/>
</dbReference>
<dbReference type="GO" id="GO:0004343">
    <property type="term" value="F:glucosamine 6-phosphate N-acetyltransferase activity"/>
    <property type="evidence" value="ECO:0007669"/>
    <property type="project" value="TreeGrafter"/>
</dbReference>
<feature type="domain" description="N-acetyltransferase" evidence="1">
    <location>
        <begin position="7"/>
        <end position="143"/>
    </location>
</feature>
<evidence type="ECO:0000259" key="1">
    <source>
        <dbReference type="PROSITE" id="PS51186"/>
    </source>
</evidence>
<accession>A0A1I0CYF7</accession>
<dbReference type="PANTHER" id="PTHR13355">
    <property type="entry name" value="GLUCOSAMINE 6-PHOSPHATE N-ACETYLTRANSFERASE"/>
    <property type="match status" value="1"/>
</dbReference>
<dbReference type="InterPro" id="IPR039143">
    <property type="entry name" value="GNPNAT1-like"/>
</dbReference>
<organism evidence="2 3">
    <name type="scientific">Thomasclavelia cocleata</name>
    <dbReference type="NCBI Taxonomy" id="69824"/>
    <lineage>
        <taxon>Bacteria</taxon>
        <taxon>Bacillati</taxon>
        <taxon>Bacillota</taxon>
        <taxon>Erysipelotrichia</taxon>
        <taxon>Erysipelotrichales</taxon>
        <taxon>Coprobacillaceae</taxon>
        <taxon>Thomasclavelia</taxon>
    </lineage>
</organism>
<proteinExistence type="predicted"/>
<gene>
    <name evidence="2" type="ORF">SAMN04489758_10466</name>
</gene>
<dbReference type="PANTHER" id="PTHR13355:SF11">
    <property type="entry name" value="GLUCOSAMINE 6-PHOSPHATE N-ACETYLTRANSFERASE"/>
    <property type="match status" value="1"/>
</dbReference>
<dbReference type="EMBL" id="FOIN01000004">
    <property type="protein sequence ID" value="SET24827.1"/>
    <property type="molecule type" value="Genomic_DNA"/>
</dbReference>
<keyword evidence="2" id="KW-0012">Acyltransferase</keyword>
<dbReference type="PROSITE" id="PS51186">
    <property type="entry name" value="GNAT"/>
    <property type="match status" value="1"/>
</dbReference>
<dbReference type="RefSeq" id="WP_092352453.1">
    <property type="nucleotide sequence ID" value="NZ_FOIN01000004.1"/>
</dbReference>
<dbReference type="OrthoDB" id="9796171at2"/>
<protein>
    <submittedName>
        <fullName evidence="2">Predicted N-acyltransferase, GNAT family</fullName>
    </submittedName>
</protein>
<dbReference type="SUPFAM" id="SSF55729">
    <property type="entry name" value="Acyl-CoA N-acyltransferases (Nat)"/>
    <property type="match status" value="1"/>
</dbReference>
<dbReference type="AlphaFoldDB" id="A0A1I0CYF7"/>
<keyword evidence="2" id="KW-0808">Transferase</keyword>
<reference evidence="3" key="1">
    <citation type="submission" date="2016-10" db="EMBL/GenBank/DDBJ databases">
        <authorList>
            <person name="Varghese N."/>
            <person name="Submissions S."/>
        </authorList>
    </citation>
    <scope>NUCLEOTIDE SEQUENCE [LARGE SCALE GENOMIC DNA]</scope>
    <source>
        <strain evidence="3">DSM 1551</strain>
    </source>
</reference>
<dbReference type="Pfam" id="PF13673">
    <property type="entry name" value="Acetyltransf_10"/>
    <property type="match status" value="1"/>
</dbReference>
<dbReference type="Proteomes" id="UP000198558">
    <property type="component" value="Unassembled WGS sequence"/>
</dbReference>
<name>A0A1I0CYF7_9FIRM</name>